<dbReference type="Proteomes" id="UP000286680">
    <property type="component" value="Unassembled WGS sequence"/>
</dbReference>
<dbReference type="GO" id="GO:0046872">
    <property type="term" value="F:metal ion binding"/>
    <property type="evidence" value="ECO:0007669"/>
    <property type="project" value="UniProtKB-KW"/>
</dbReference>
<dbReference type="Pfam" id="PF20514">
    <property type="entry name" value="WHD_ROXA"/>
    <property type="match status" value="1"/>
</dbReference>
<accession>A0AA94EEK4</accession>
<reference evidence="8" key="1">
    <citation type="journal article" date="2018" name="Front. Microbiol.">
        <title>Genome-Based Analysis Reveals the Taxonomy and Diversity of the Family Idiomarinaceae.</title>
        <authorList>
            <person name="Liu Y."/>
            <person name="Lai Q."/>
            <person name="Shao Z."/>
        </authorList>
    </citation>
    <scope>NUCLEOTIDE SEQUENCE [LARGE SCALE GENOMIC DNA]</scope>
    <source>
        <strain evidence="8">SN-14</strain>
    </source>
</reference>
<comment type="cofactor">
    <cofactor evidence="1">
        <name>Fe(2+)</name>
        <dbReference type="ChEBI" id="CHEBI:29033"/>
    </cofactor>
</comment>
<evidence type="ECO:0000256" key="5">
    <source>
        <dbReference type="ARBA" id="ARBA00023004"/>
    </source>
</evidence>
<dbReference type="PROSITE" id="PS51184">
    <property type="entry name" value="JMJC"/>
    <property type="match status" value="1"/>
</dbReference>
<keyword evidence="4" id="KW-0560">Oxidoreductase</keyword>
<keyword evidence="5" id="KW-0408">Iron</keyword>
<evidence type="ECO:0000313" key="8">
    <source>
        <dbReference type="Proteomes" id="UP000286680"/>
    </source>
</evidence>
<keyword evidence="3" id="KW-0223">Dioxygenase</keyword>
<protein>
    <submittedName>
        <fullName evidence="7">Cupin</fullName>
    </submittedName>
</protein>
<evidence type="ECO:0000259" key="6">
    <source>
        <dbReference type="PROSITE" id="PS51184"/>
    </source>
</evidence>
<feature type="domain" description="JmjC" evidence="6">
    <location>
        <begin position="99"/>
        <end position="227"/>
    </location>
</feature>
<dbReference type="PANTHER" id="PTHR13096:SF8">
    <property type="entry name" value="RIBOSOMAL OXYGENASE 1"/>
    <property type="match status" value="1"/>
</dbReference>
<comment type="caution">
    <text evidence="7">The sequence shown here is derived from an EMBL/GenBank/DDBJ whole genome shotgun (WGS) entry which is preliminary data.</text>
</comment>
<dbReference type="EMBL" id="PIPS01000002">
    <property type="protein sequence ID" value="RUO43515.1"/>
    <property type="molecule type" value="Genomic_DNA"/>
</dbReference>
<dbReference type="AlphaFoldDB" id="A0AA94EEK4"/>
<gene>
    <name evidence="7" type="ORF">CWE23_09250</name>
</gene>
<evidence type="ECO:0000256" key="1">
    <source>
        <dbReference type="ARBA" id="ARBA00001954"/>
    </source>
</evidence>
<dbReference type="InterPro" id="IPR046799">
    <property type="entry name" value="ROXA-like_wH"/>
</dbReference>
<sequence>MKLNADVFNRAEFLSGTWQQQPRLLRAGFPAFEDPVEAEILAGLAMEDGVDSRIVQCRYDADGKPTDWHVEHGPFSDYESYGENNWTLLVQSVNEWLPQVGSLLSAFEFLPEWRLDDVMVSFSCEGGGVGPHLDQYDVFIIQGSGRRRWRVGQRQAMTSYQPCTDLTLVEEPFDAVIDEVLEPGDVLYIPAGCPHDGVALEPSLNYSVGFRAPSQAEWLLQLGDQALQHDVLNRRYQDPQLQPDTATHEVSDTQLAQCKQLLADALQGNGADDLLMRIMSQSKRELVEPELPYVAEQIPELLQQQGAIIARAPGARWLYSASLQSYYSGGERFQLNRAIQPLAEALASLRQEAAAEPWLALVNNDNACQLLADLLNLGTFVLFLETD</sequence>
<dbReference type="GO" id="GO:0016706">
    <property type="term" value="F:2-oxoglutarate-dependent dioxygenase activity"/>
    <property type="evidence" value="ECO:0007669"/>
    <property type="project" value="TreeGrafter"/>
</dbReference>
<dbReference type="Gene3D" id="2.60.120.650">
    <property type="entry name" value="Cupin"/>
    <property type="match status" value="1"/>
</dbReference>
<keyword evidence="2" id="KW-0479">Metal-binding</keyword>
<evidence type="ECO:0000256" key="3">
    <source>
        <dbReference type="ARBA" id="ARBA00022964"/>
    </source>
</evidence>
<evidence type="ECO:0000256" key="2">
    <source>
        <dbReference type="ARBA" id="ARBA00022723"/>
    </source>
</evidence>
<dbReference type="SMART" id="SM00558">
    <property type="entry name" value="JmjC"/>
    <property type="match status" value="1"/>
</dbReference>
<evidence type="ECO:0000313" key="7">
    <source>
        <dbReference type="EMBL" id="RUO43515.1"/>
    </source>
</evidence>
<evidence type="ECO:0000256" key="4">
    <source>
        <dbReference type="ARBA" id="ARBA00023002"/>
    </source>
</evidence>
<dbReference type="Pfam" id="PF08007">
    <property type="entry name" value="JmjC_2"/>
    <property type="match status" value="1"/>
</dbReference>
<dbReference type="InterPro" id="IPR039994">
    <property type="entry name" value="NO66-like"/>
</dbReference>
<dbReference type="InterPro" id="IPR003347">
    <property type="entry name" value="JmjC_dom"/>
</dbReference>
<dbReference type="Gene3D" id="3.40.366.30">
    <property type="entry name" value="50S ribosomal protein L16 arginine hydroxylase, Chain A, Domain 2"/>
    <property type="match status" value="1"/>
</dbReference>
<dbReference type="RefSeq" id="WP_126820066.1">
    <property type="nucleotide sequence ID" value="NZ_PIPS01000002.1"/>
</dbReference>
<keyword evidence="8" id="KW-1185">Reference proteome</keyword>
<name>A0AA94EEK4_9GAMM</name>
<dbReference type="SUPFAM" id="SSF51197">
    <property type="entry name" value="Clavaminate synthase-like"/>
    <property type="match status" value="1"/>
</dbReference>
<organism evidence="7 8">
    <name type="scientific">Idiomarina aquatica</name>
    <dbReference type="NCBI Taxonomy" id="1327752"/>
    <lineage>
        <taxon>Bacteria</taxon>
        <taxon>Pseudomonadati</taxon>
        <taxon>Pseudomonadota</taxon>
        <taxon>Gammaproteobacteria</taxon>
        <taxon>Alteromonadales</taxon>
        <taxon>Idiomarinaceae</taxon>
        <taxon>Idiomarina</taxon>
    </lineage>
</organism>
<dbReference type="PANTHER" id="PTHR13096">
    <property type="entry name" value="MINA53 MYC INDUCED NUCLEAR ANTIGEN"/>
    <property type="match status" value="1"/>
</dbReference>
<proteinExistence type="predicted"/>